<evidence type="ECO:0000256" key="3">
    <source>
        <dbReference type="ARBA" id="ARBA00022525"/>
    </source>
</evidence>
<name>K9XPX7_STAC7</name>
<evidence type="ECO:0000256" key="7">
    <source>
        <dbReference type="ARBA" id="ARBA00023239"/>
    </source>
</evidence>
<keyword evidence="9" id="KW-1133">Transmembrane helix</keyword>
<dbReference type="STRING" id="111780.Sta7437_0546"/>
<protein>
    <submittedName>
        <fullName evidence="11">Carbohydrate binding family 6</fullName>
    </submittedName>
</protein>
<dbReference type="PANTHER" id="PTHR40088:SF1">
    <property type="entry name" value="PECTATE LYASE PEL9"/>
    <property type="match status" value="1"/>
</dbReference>
<dbReference type="eggNOG" id="COG2931">
    <property type="taxonomic scope" value="Bacteria"/>
</dbReference>
<evidence type="ECO:0000313" key="12">
    <source>
        <dbReference type="Proteomes" id="UP000010473"/>
    </source>
</evidence>
<keyword evidence="9" id="KW-0472">Membrane</keyword>
<keyword evidence="12" id="KW-1185">Reference proteome</keyword>
<dbReference type="InterPro" id="IPR005084">
    <property type="entry name" value="CBM6"/>
</dbReference>
<dbReference type="GO" id="GO:0005576">
    <property type="term" value="C:extracellular region"/>
    <property type="evidence" value="ECO:0007669"/>
    <property type="project" value="UniProtKB-SubCell"/>
</dbReference>
<dbReference type="SUPFAM" id="SSF49785">
    <property type="entry name" value="Galactose-binding domain-like"/>
    <property type="match status" value="2"/>
</dbReference>
<dbReference type="EMBL" id="CP003653">
    <property type="protein sequence ID" value="AFZ34149.1"/>
    <property type="molecule type" value="Genomic_DNA"/>
</dbReference>
<dbReference type="InterPro" id="IPR039448">
    <property type="entry name" value="Beta_helix"/>
</dbReference>
<dbReference type="Pfam" id="PF13229">
    <property type="entry name" value="Beta_helix"/>
    <property type="match status" value="1"/>
</dbReference>
<keyword evidence="7" id="KW-0456">Lyase</keyword>
<feature type="transmembrane region" description="Helical" evidence="9">
    <location>
        <begin position="12"/>
        <end position="29"/>
    </location>
</feature>
<dbReference type="GO" id="GO:0030246">
    <property type="term" value="F:carbohydrate binding"/>
    <property type="evidence" value="ECO:0007669"/>
    <property type="project" value="InterPro"/>
</dbReference>
<keyword evidence="5" id="KW-0732">Signal</keyword>
<evidence type="ECO:0000256" key="8">
    <source>
        <dbReference type="ARBA" id="ARBA00038263"/>
    </source>
</evidence>
<evidence type="ECO:0000256" key="6">
    <source>
        <dbReference type="ARBA" id="ARBA00022837"/>
    </source>
</evidence>
<comment type="similarity">
    <text evidence="8">Belongs to the polysaccharide lyase 9 family.</text>
</comment>
<evidence type="ECO:0000256" key="5">
    <source>
        <dbReference type="ARBA" id="ARBA00022729"/>
    </source>
</evidence>
<dbReference type="PROSITE" id="PS51175">
    <property type="entry name" value="CBM6"/>
    <property type="match status" value="2"/>
</dbReference>
<dbReference type="InterPro" id="IPR052052">
    <property type="entry name" value="Polysaccharide_Lyase_9"/>
</dbReference>
<dbReference type="Gene3D" id="2.160.20.10">
    <property type="entry name" value="Single-stranded right-handed beta-helix, Pectin lyase-like"/>
    <property type="match status" value="1"/>
</dbReference>
<accession>K9XPX7</accession>
<gene>
    <name evidence="11" type="ordered locus">Sta7437_0546</name>
</gene>
<feature type="domain" description="CBM6" evidence="10">
    <location>
        <begin position="39"/>
        <end position="180"/>
    </location>
</feature>
<dbReference type="GO" id="GO:0046872">
    <property type="term" value="F:metal ion binding"/>
    <property type="evidence" value="ECO:0007669"/>
    <property type="project" value="UniProtKB-KW"/>
</dbReference>
<dbReference type="CDD" id="cd04080">
    <property type="entry name" value="CBM6_cellulase-like"/>
    <property type="match status" value="2"/>
</dbReference>
<keyword evidence="6" id="KW-0106">Calcium</keyword>
<evidence type="ECO:0000259" key="10">
    <source>
        <dbReference type="PROSITE" id="PS51175"/>
    </source>
</evidence>
<feature type="domain" description="CBM6" evidence="10">
    <location>
        <begin position="193"/>
        <end position="328"/>
    </location>
</feature>
<organism evidence="11 12">
    <name type="scientific">Stanieria cyanosphaera (strain ATCC 29371 / PCC 7437)</name>
    <dbReference type="NCBI Taxonomy" id="111780"/>
    <lineage>
        <taxon>Bacteria</taxon>
        <taxon>Bacillati</taxon>
        <taxon>Cyanobacteriota</taxon>
        <taxon>Cyanophyceae</taxon>
        <taxon>Pleurocapsales</taxon>
        <taxon>Dermocarpellaceae</taxon>
        <taxon>Stanieria</taxon>
    </lineage>
</organism>
<sequence>MVWKKKKSLSISLYFFLGLIVSLLLFQPMNKSTQLNQSIRIEAEDYLSGNQGITYYDSSIGNYGQAYRQDWVDLEKTTDAGGGYNVGWIDSGEWLTYDLQVPVDGTYEIVARVASPKDDNHNFGISVNGKELDRLNFNSTGGWQSWQNVRGKKINLTAGNHKLRLDMYSSLFNINYLELIPVTSPATEGNKDIRIEAEDYQTFSDLTSGNIGQAYRQDDVDLEKTSDAGGGYNVGWIDSGEWLTYDLEVPESGVYKLVTRIASDYNIDHGIKFSLDGKSIDQINFQDTNGWQSWQDVAGKEIYLTEGSHQLRLDAVSSGFNINYIDFEYVSPHQANNPPKPIDNLPQPVENPPTPIENPPLPVENPPSLEGATYYLAPYGNDSNDGSLENPFFSLEKVSSIAKPGDVIYLRGGEYKYTTPQWLSAQGTEEARITFMSAPGETAILDGSYISDHISVKDIVGITGKYLDFKNLEVTNSKRHGISGWGASHVRLINNYLHHNQHSGAWFGYQDLTTSTGIVFDGNLVEYNDLVSQYDAPAGHPGALVTMGASNSTFVNNIVRKNYGEGIISVLTKGSYIANNQISDNVSVNLYLDNTSDVIAEKNLIYNTGDTRFHVVGRAASGIQVANEKYDFYFNLSNQEGGFKIVNNIIADNAYGFFYGSYDQGGGLRDSLIANNTFYHADNTLLFISKDTGHQNTTFANNIFIQEPDDKLLSFEGSSGINWSNNGWVGGNPGAATGANDVITNNPVLIAPNLDNISGFGLQNNSPFLGKGLSNFGIAEDYFGTARDGSIDLGAIQNS</sequence>
<evidence type="ECO:0000313" key="11">
    <source>
        <dbReference type="EMBL" id="AFZ34149.1"/>
    </source>
</evidence>
<dbReference type="eggNOG" id="COG0823">
    <property type="taxonomic scope" value="Bacteria"/>
</dbReference>
<dbReference type="SUPFAM" id="SSF51126">
    <property type="entry name" value="Pectin lyase-like"/>
    <property type="match status" value="1"/>
</dbReference>
<keyword evidence="3" id="KW-0964">Secreted</keyword>
<dbReference type="OrthoDB" id="468550at2"/>
<dbReference type="InterPro" id="IPR012334">
    <property type="entry name" value="Pectin_lyas_fold"/>
</dbReference>
<proteinExistence type="inferred from homology"/>
<dbReference type="InterPro" id="IPR006584">
    <property type="entry name" value="Cellulose-bd_IV"/>
</dbReference>
<dbReference type="KEGG" id="scs:Sta7437_0546"/>
<evidence type="ECO:0000256" key="4">
    <source>
        <dbReference type="ARBA" id="ARBA00022723"/>
    </source>
</evidence>
<evidence type="ECO:0000256" key="1">
    <source>
        <dbReference type="ARBA" id="ARBA00001913"/>
    </source>
</evidence>
<comment type="subcellular location">
    <subcellularLocation>
        <location evidence="2">Secreted</location>
    </subcellularLocation>
</comment>
<dbReference type="InterPro" id="IPR011050">
    <property type="entry name" value="Pectin_lyase_fold/virulence"/>
</dbReference>
<dbReference type="Pfam" id="PF03422">
    <property type="entry name" value="CBM_6"/>
    <property type="match status" value="2"/>
</dbReference>
<keyword evidence="4" id="KW-0479">Metal-binding</keyword>
<keyword evidence="9" id="KW-0812">Transmembrane</keyword>
<dbReference type="InterPro" id="IPR006626">
    <property type="entry name" value="PbH1"/>
</dbReference>
<dbReference type="PANTHER" id="PTHR40088">
    <property type="entry name" value="PECTATE LYASE (EUROFUNG)"/>
    <property type="match status" value="1"/>
</dbReference>
<dbReference type="Gene3D" id="2.60.120.260">
    <property type="entry name" value="Galactose-binding domain-like"/>
    <property type="match status" value="2"/>
</dbReference>
<dbReference type="Proteomes" id="UP000010473">
    <property type="component" value="Chromosome"/>
</dbReference>
<dbReference type="InterPro" id="IPR008979">
    <property type="entry name" value="Galactose-bd-like_sf"/>
</dbReference>
<dbReference type="SMART" id="SM00710">
    <property type="entry name" value="PbH1"/>
    <property type="match status" value="7"/>
</dbReference>
<dbReference type="SMART" id="SM00606">
    <property type="entry name" value="CBD_IV"/>
    <property type="match status" value="2"/>
</dbReference>
<evidence type="ECO:0000256" key="2">
    <source>
        <dbReference type="ARBA" id="ARBA00004613"/>
    </source>
</evidence>
<comment type="cofactor">
    <cofactor evidence="1">
        <name>Ca(2+)</name>
        <dbReference type="ChEBI" id="CHEBI:29108"/>
    </cofactor>
</comment>
<dbReference type="HOGENOM" id="CLU_351922_0_0_3"/>
<dbReference type="AlphaFoldDB" id="K9XPX7"/>
<dbReference type="GO" id="GO:0016837">
    <property type="term" value="F:carbon-oxygen lyase activity, acting on polysaccharides"/>
    <property type="evidence" value="ECO:0007669"/>
    <property type="project" value="TreeGrafter"/>
</dbReference>
<evidence type="ECO:0000256" key="9">
    <source>
        <dbReference type="SAM" id="Phobius"/>
    </source>
</evidence>
<reference evidence="12" key="1">
    <citation type="journal article" date="2013" name="Proc. Natl. Acad. Sci. U.S.A.">
        <title>Improving the coverage of the cyanobacterial phylum using diversity-driven genome sequencing.</title>
        <authorList>
            <person name="Shih P.M."/>
            <person name="Wu D."/>
            <person name="Latifi A."/>
            <person name="Axen S.D."/>
            <person name="Fewer D.P."/>
            <person name="Talla E."/>
            <person name="Calteau A."/>
            <person name="Cai F."/>
            <person name="Tandeau de Marsac N."/>
            <person name="Rippka R."/>
            <person name="Herdman M."/>
            <person name="Sivonen K."/>
            <person name="Coursin T."/>
            <person name="Laurent T."/>
            <person name="Goodwin L."/>
            <person name="Nolan M."/>
            <person name="Davenport K.W."/>
            <person name="Han C.S."/>
            <person name="Rubin E.M."/>
            <person name="Eisen J.A."/>
            <person name="Woyke T."/>
            <person name="Gugger M."/>
            <person name="Kerfeld C.A."/>
        </authorList>
    </citation>
    <scope>NUCLEOTIDE SEQUENCE [LARGE SCALE GENOMIC DNA]</scope>
    <source>
        <strain evidence="12">ATCC 29371 / PCC 7437</strain>
    </source>
</reference>